<evidence type="ECO:0000313" key="1">
    <source>
        <dbReference type="EMBL" id="AYV83453.1"/>
    </source>
</evidence>
<organism evidence="1">
    <name type="scientific">Hyperionvirus sp</name>
    <dbReference type="NCBI Taxonomy" id="2487770"/>
    <lineage>
        <taxon>Viruses</taxon>
        <taxon>Varidnaviria</taxon>
        <taxon>Bamfordvirae</taxon>
        <taxon>Nucleocytoviricota</taxon>
        <taxon>Megaviricetes</taxon>
        <taxon>Imitervirales</taxon>
        <taxon>Mimiviridae</taxon>
        <taxon>Klosneuvirinae</taxon>
    </lineage>
</organism>
<accession>A0A3G5AC54</accession>
<dbReference type="EMBL" id="MK072389">
    <property type="protein sequence ID" value="AYV83453.1"/>
    <property type="molecule type" value="Genomic_DNA"/>
</dbReference>
<gene>
    <name evidence="1" type="ORF">Hyperionvirus7_24</name>
</gene>
<protein>
    <submittedName>
        <fullName evidence="1">Uncharacterized protein</fullName>
    </submittedName>
</protein>
<name>A0A3G5AC54_9VIRU</name>
<sequence>MKCSKVCSEFTTDYERVKIYKIHIESQRRHADECLLKNVNEMSDDTGRTSIIESWVNKARAQSQDVAQSVIKTVLNMYDDDAHKINGLSILMRVVSPMYYEFDIDELVKKFFSFGKKQTIMEIYKEEKKRRDIFTPPTNFSSMFKPDFFGSGVSWTSATTHDEARKGKRHGLDEFEFM</sequence>
<proteinExistence type="predicted"/>
<reference evidence="1" key="1">
    <citation type="submission" date="2018-10" db="EMBL/GenBank/DDBJ databases">
        <title>Hidden diversity of soil giant viruses.</title>
        <authorList>
            <person name="Schulz F."/>
            <person name="Alteio L."/>
            <person name="Goudeau D."/>
            <person name="Ryan E.M."/>
            <person name="Malmstrom R.R."/>
            <person name="Blanchard J."/>
            <person name="Woyke T."/>
        </authorList>
    </citation>
    <scope>NUCLEOTIDE SEQUENCE</scope>
    <source>
        <strain evidence="1">HYV1</strain>
    </source>
</reference>